<feature type="compositionally biased region" description="Low complexity" evidence="1">
    <location>
        <begin position="135"/>
        <end position="165"/>
    </location>
</feature>
<dbReference type="EMBL" id="MCFL01000037">
    <property type="protein sequence ID" value="ORZ33234.1"/>
    <property type="molecule type" value="Genomic_DNA"/>
</dbReference>
<proteinExistence type="predicted"/>
<feature type="compositionally biased region" description="Polar residues" evidence="1">
    <location>
        <begin position="177"/>
        <end position="190"/>
    </location>
</feature>
<feature type="region of interest" description="Disordered" evidence="1">
    <location>
        <begin position="133"/>
        <end position="260"/>
    </location>
</feature>
<feature type="compositionally biased region" description="Low complexity" evidence="1">
    <location>
        <begin position="86"/>
        <end position="98"/>
    </location>
</feature>
<evidence type="ECO:0000313" key="3">
    <source>
        <dbReference type="Proteomes" id="UP000193411"/>
    </source>
</evidence>
<feature type="region of interest" description="Disordered" evidence="1">
    <location>
        <begin position="1"/>
        <end position="20"/>
    </location>
</feature>
<feature type="compositionally biased region" description="Low complexity" evidence="1">
    <location>
        <begin position="221"/>
        <end position="240"/>
    </location>
</feature>
<dbReference type="AlphaFoldDB" id="A0A1Y2HGV6"/>
<protein>
    <submittedName>
        <fullName evidence="2">Uncharacterized protein</fullName>
    </submittedName>
</protein>
<feature type="compositionally biased region" description="Gly residues" evidence="1">
    <location>
        <begin position="241"/>
        <end position="260"/>
    </location>
</feature>
<evidence type="ECO:0000256" key="1">
    <source>
        <dbReference type="SAM" id="MobiDB-lite"/>
    </source>
</evidence>
<feature type="region of interest" description="Disordered" evidence="1">
    <location>
        <begin position="76"/>
        <end position="110"/>
    </location>
</feature>
<keyword evidence="3" id="KW-1185">Reference proteome</keyword>
<reference evidence="2 3" key="1">
    <citation type="submission" date="2016-07" db="EMBL/GenBank/DDBJ databases">
        <title>Pervasive Adenine N6-methylation of Active Genes in Fungi.</title>
        <authorList>
            <consortium name="DOE Joint Genome Institute"/>
            <person name="Mondo S.J."/>
            <person name="Dannebaum R.O."/>
            <person name="Kuo R.C."/>
            <person name="Labutti K."/>
            <person name="Haridas S."/>
            <person name="Kuo A."/>
            <person name="Salamov A."/>
            <person name="Ahrendt S.R."/>
            <person name="Lipzen A."/>
            <person name="Sullivan W."/>
            <person name="Andreopoulos W.B."/>
            <person name="Clum A."/>
            <person name="Lindquist E."/>
            <person name="Daum C."/>
            <person name="Ramamoorthy G.K."/>
            <person name="Gryganskyi A."/>
            <person name="Culley D."/>
            <person name="Magnuson J.K."/>
            <person name="James T.Y."/>
            <person name="O'Malley M.A."/>
            <person name="Stajich J.E."/>
            <person name="Spatafora J.W."/>
            <person name="Visel A."/>
            <person name="Grigoriev I.V."/>
        </authorList>
    </citation>
    <scope>NUCLEOTIDE SEQUENCE [LARGE SCALE GENOMIC DNA]</scope>
    <source>
        <strain evidence="2 3">PL171</strain>
    </source>
</reference>
<comment type="caution">
    <text evidence="2">The sequence shown here is derived from an EMBL/GenBank/DDBJ whole genome shotgun (WGS) entry which is preliminary data.</text>
</comment>
<feature type="compositionally biased region" description="Gly residues" evidence="1">
    <location>
        <begin position="99"/>
        <end position="110"/>
    </location>
</feature>
<accession>A0A1Y2HGV6</accession>
<sequence length="260" mass="25942">MSSVATDSHTHVPSRPDVPSDLFISQLDKGMDKVETWVLGRVEAEEVPPSLVVTLLQLRPLVQQFVALPKPSVAAGDANDDDDAHGSTSPLSSKSTGGTSSGSGAGGGGTGGGVSFLKNLGRKLLNKNQRSLEFTGSSMSGGASTSTSTGGFSDFAQSPTSSSRASSEHGIAGHGGNTSEAKARSQNASTDMHPASSDVSGSLDQQQGLGGHQQRRRSRFLPRPLSVPGGLLLSTASGNGSSSGMGGGGGGSTGGGPTPP</sequence>
<organism evidence="2 3">
    <name type="scientific">Catenaria anguillulae PL171</name>
    <dbReference type="NCBI Taxonomy" id="765915"/>
    <lineage>
        <taxon>Eukaryota</taxon>
        <taxon>Fungi</taxon>
        <taxon>Fungi incertae sedis</taxon>
        <taxon>Blastocladiomycota</taxon>
        <taxon>Blastocladiomycetes</taxon>
        <taxon>Blastocladiales</taxon>
        <taxon>Catenariaceae</taxon>
        <taxon>Catenaria</taxon>
    </lineage>
</organism>
<gene>
    <name evidence="2" type="ORF">BCR44DRAFT_1438586</name>
</gene>
<name>A0A1Y2HGV6_9FUNG</name>
<evidence type="ECO:0000313" key="2">
    <source>
        <dbReference type="EMBL" id="ORZ33234.1"/>
    </source>
</evidence>
<dbReference type="Proteomes" id="UP000193411">
    <property type="component" value="Unassembled WGS sequence"/>
</dbReference>